<evidence type="ECO:0000256" key="1">
    <source>
        <dbReference type="ARBA" id="ARBA00022723"/>
    </source>
</evidence>
<keyword evidence="3" id="KW-0732">Signal</keyword>
<feature type="domain" description="Tyrosinase copper-binding" evidence="4">
    <location>
        <begin position="270"/>
        <end position="281"/>
    </location>
</feature>
<keyword evidence="1" id="KW-0479">Metal-binding</keyword>
<gene>
    <name evidence="5" type="ORF">B0T10DRAFT_524877</name>
</gene>
<organism evidence="5 6">
    <name type="scientific">Thelonectria olida</name>
    <dbReference type="NCBI Taxonomy" id="1576542"/>
    <lineage>
        <taxon>Eukaryota</taxon>
        <taxon>Fungi</taxon>
        <taxon>Dikarya</taxon>
        <taxon>Ascomycota</taxon>
        <taxon>Pezizomycotina</taxon>
        <taxon>Sordariomycetes</taxon>
        <taxon>Hypocreomycetidae</taxon>
        <taxon>Hypocreales</taxon>
        <taxon>Nectriaceae</taxon>
        <taxon>Thelonectria</taxon>
    </lineage>
</organism>
<evidence type="ECO:0000313" key="5">
    <source>
        <dbReference type="EMBL" id="KAH6899782.1"/>
    </source>
</evidence>
<dbReference type="Proteomes" id="UP000777438">
    <property type="component" value="Unassembled WGS sequence"/>
</dbReference>
<evidence type="ECO:0000256" key="2">
    <source>
        <dbReference type="ARBA" id="ARBA00023008"/>
    </source>
</evidence>
<evidence type="ECO:0000256" key="3">
    <source>
        <dbReference type="SAM" id="SignalP"/>
    </source>
</evidence>
<dbReference type="InterPro" id="IPR008922">
    <property type="entry name" value="Di-copper_centre_dom_sf"/>
</dbReference>
<comment type="caution">
    <text evidence="5">The sequence shown here is derived from an EMBL/GenBank/DDBJ whole genome shotgun (WGS) entry which is preliminary data.</text>
</comment>
<dbReference type="PROSITE" id="PS00498">
    <property type="entry name" value="TYROSINASE_2"/>
    <property type="match status" value="1"/>
</dbReference>
<reference evidence="5 6" key="1">
    <citation type="journal article" date="2021" name="Nat. Commun.">
        <title>Genetic determinants of endophytism in the Arabidopsis root mycobiome.</title>
        <authorList>
            <person name="Mesny F."/>
            <person name="Miyauchi S."/>
            <person name="Thiergart T."/>
            <person name="Pickel B."/>
            <person name="Atanasova L."/>
            <person name="Karlsson M."/>
            <person name="Huettel B."/>
            <person name="Barry K.W."/>
            <person name="Haridas S."/>
            <person name="Chen C."/>
            <person name="Bauer D."/>
            <person name="Andreopoulos W."/>
            <person name="Pangilinan J."/>
            <person name="LaButti K."/>
            <person name="Riley R."/>
            <person name="Lipzen A."/>
            <person name="Clum A."/>
            <person name="Drula E."/>
            <person name="Henrissat B."/>
            <person name="Kohler A."/>
            <person name="Grigoriev I.V."/>
            <person name="Martin F.M."/>
            <person name="Hacquard S."/>
        </authorList>
    </citation>
    <scope>NUCLEOTIDE SEQUENCE [LARGE SCALE GENOMIC DNA]</scope>
    <source>
        <strain evidence="5 6">MPI-CAGE-CH-0241</strain>
    </source>
</reference>
<dbReference type="PANTHER" id="PTHR11474">
    <property type="entry name" value="TYROSINASE FAMILY MEMBER"/>
    <property type="match status" value="1"/>
</dbReference>
<dbReference type="Pfam" id="PF00264">
    <property type="entry name" value="Tyrosinase"/>
    <property type="match status" value="1"/>
</dbReference>
<sequence>MHLPSLLVAASVAVEAVLGAATPNCGCTKPIVRKEWRTLTTKEKGKYINAVKCLAKKPSKTGAIYNGAKSRFDDFQATHIVNTDGIHFVWWVSSTPGTVCLLPSTRQISAACAATRELSPIGVYWSLDCDSADAFLNSPIFDPVTGFGGNGAYINTTGWNITRQIPGKQGGGCVQTGPLVEGKFTVNMGPNKNTTYNPRCLTRDIAPDFAVSKLNQAQVDWVLEAQDFYEFDIRVEGTIYNEGQSYHGGGHLGVGGDIGEVGDIYSSPGDPLFFMHHANMDRLWNKWQRASWSARKSDISGPDTQFAYPFDFFGPKPYQNITLDYTMNFDKLLPDRQYLKVKEVMDIKGGYLCYDYKE</sequence>
<dbReference type="GO" id="GO:0016491">
    <property type="term" value="F:oxidoreductase activity"/>
    <property type="evidence" value="ECO:0007669"/>
    <property type="project" value="InterPro"/>
</dbReference>
<name>A0A9P8WFI0_9HYPO</name>
<accession>A0A9P8WFI0</accession>
<dbReference type="EMBL" id="JAGPYM010000001">
    <property type="protein sequence ID" value="KAH6899782.1"/>
    <property type="molecule type" value="Genomic_DNA"/>
</dbReference>
<keyword evidence="6" id="KW-1185">Reference proteome</keyword>
<dbReference type="PANTHER" id="PTHR11474:SF126">
    <property type="entry name" value="TYROSINASE-LIKE PROTEIN TYR-1-RELATED"/>
    <property type="match status" value="1"/>
</dbReference>
<feature type="signal peptide" evidence="3">
    <location>
        <begin position="1"/>
        <end position="19"/>
    </location>
</feature>
<dbReference type="SUPFAM" id="SSF48056">
    <property type="entry name" value="Di-copper centre-containing domain"/>
    <property type="match status" value="2"/>
</dbReference>
<dbReference type="OrthoDB" id="6132182at2759"/>
<evidence type="ECO:0000259" key="4">
    <source>
        <dbReference type="PROSITE" id="PS00498"/>
    </source>
</evidence>
<dbReference type="AlphaFoldDB" id="A0A9P8WFI0"/>
<keyword evidence="2" id="KW-0186">Copper</keyword>
<feature type="chain" id="PRO_5040351549" description="Tyrosinase copper-binding domain-containing protein" evidence="3">
    <location>
        <begin position="20"/>
        <end position="358"/>
    </location>
</feature>
<evidence type="ECO:0000313" key="6">
    <source>
        <dbReference type="Proteomes" id="UP000777438"/>
    </source>
</evidence>
<dbReference type="InterPro" id="IPR002227">
    <property type="entry name" value="Tyrosinase_Cu-bd"/>
</dbReference>
<dbReference type="GO" id="GO:0046872">
    <property type="term" value="F:metal ion binding"/>
    <property type="evidence" value="ECO:0007669"/>
    <property type="project" value="UniProtKB-KW"/>
</dbReference>
<proteinExistence type="predicted"/>
<protein>
    <recommendedName>
        <fullName evidence="4">Tyrosinase copper-binding domain-containing protein</fullName>
    </recommendedName>
</protein>
<dbReference type="InterPro" id="IPR050316">
    <property type="entry name" value="Tyrosinase/Hemocyanin"/>
</dbReference>
<dbReference type="Gene3D" id="1.10.1280.10">
    <property type="entry name" value="Di-copper center containing domain from catechol oxidase"/>
    <property type="match status" value="2"/>
</dbReference>